<evidence type="ECO:0000313" key="4">
    <source>
        <dbReference type="Proteomes" id="UP000199208"/>
    </source>
</evidence>
<evidence type="ECO:0000256" key="1">
    <source>
        <dbReference type="PROSITE-ProRule" id="PRU01076"/>
    </source>
</evidence>
<reference evidence="3 4" key="1">
    <citation type="submission" date="2016-10" db="EMBL/GenBank/DDBJ databases">
        <authorList>
            <person name="de Groot N.N."/>
        </authorList>
    </citation>
    <scope>NUCLEOTIDE SEQUENCE [LARGE SCALE GENOMIC DNA]</scope>
    <source>
        <strain evidence="3 4">DSM 2784</strain>
    </source>
</reference>
<protein>
    <recommendedName>
        <fullName evidence="2">SpoVT-AbrB domain-containing protein</fullName>
    </recommendedName>
</protein>
<name>A0A1G5RQW5_9FIRM</name>
<organism evidence="3 4">
    <name type="scientific">Acidaminobacter hydrogenoformans DSM 2784</name>
    <dbReference type="NCBI Taxonomy" id="1120920"/>
    <lineage>
        <taxon>Bacteria</taxon>
        <taxon>Bacillati</taxon>
        <taxon>Bacillota</taxon>
        <taxon>Clostridia</taxon>
        <taxon>Peptostreptococcales</taxon>
        <taxon>Acidaminobacteraceae</taxon>
        <taxon>Acidaminobacter</taxon>
    </lineage>
</organism>
<dbReference type="Proteomes" id="UP000199208">
    <property type="component" value="Unassembled WGS sequence"/>
</dbReference>
<feature type="domain" description="SpoVT-AbrB" evidence="2">
    <location>
        <begin position="15"/>
        <end position="58"/>
    </location>
</feature>
<sequence length="129" mass="14803">MSEKQSEYAPYNFEKRRIHVSSKRQITIPAKYYQALGSVNEMECIYSNDMLILKPVQYDDPGLSEEILADLIAQGYSGETLLAEFKRINRQIRPAIETLIKEADELAKKVSEDHVDLTDELFGITESEE</sequence>
<evidence type="ECO:0000313" key="3">
    <source>
        <dbReference type="EMBL" id="SCZ76386.1"/>
    </source>
</evidence>
<dbReference type="EMBL" id="FMWL01000001">
    <property type="protein sequence ID" value="SCZ76386.1"/>
    <property type="molecule type" value="Genomic_DNA"/>
</dbReference>
<keyword evidence="4" id="KW-1185">Reference proteome</keyword>
<evidence type="ECO:0000259" key="2">
    <source>
        <dbReference type="PROSITE" id="PS51740"/>
    </source>
</evidence>
<dbReference type="GO" id="GO:0003677">
    <property type="term" value="F:DNA binding"/>
    <property type="evidence" value="ECO:0007669"/>
    <property type="project" value="UniProtKB-UniRule"/>
</dbReference>
<accession>A0A1G5RQW5</accession>
<keyword evidence="1" id="KW-0238">DNA-binding</keyword>
<dbReference type="InterPro" id="IPR007159">
    <property type="entry name" value="SpoVT-AbrB_dom"/>
</dbReference>
<proteinExistence type="predicted"/>
<dbReference type="RefSeq" id="WP_092589029.1">
    <property type="nucleotide sequence ID" value="NZ_FMWL01000001.1"/>
</dbReference>
<dbReference type="STRING" id="1120920.SAMN03080599_00210"/>
<dbReference type="OrthoDB" id="71707at2"/>
<dbReference type="AlphaFoldDB" id="A0A1G5RQW5"/>
<dbReference type="PROSITE" id="PS51740">
    <property type="entry name" value="SPOVT_ABRB"/>
    <property type="match status" value="1"/>
</dbReference>
<gene>
    <name evidence="3" type="ORF">SAMN03080599_00210</name>
</gene>